<dbReference type="GO" id="GO:0030971">
    <property type="term" value="F:receptor tyrosine kinase binding"/>
    <property type="evidence" value="ECO:0007669"/>
    <property type="project" value="TreeGrafter"/>
</dbReference>
<sequence length="252" mass="29799">MFLLFEKLNNKKTKLKLQNVFSNKRPLYKYFSKVSVYKPPKKYNKHKNIIFDDYSEPCDFTKLFNIGKRNMMMMYDHFYNKPFEKEGVKYQKKTNNEALCNRCTCKFENLDKNIKSNRIDRIITTNMNFQNSLTDPSKKKSECTIGIDGYANDIVNQRWFKKHSSRYDSEAFLKYKEIGCFIVRKSESMDSELSLSVRVSNGFVHLKITQDSKLNYIIGKHGQSFTSIVQMIEHYSEIGLPVKGYLKIMLKH</sequence>
<dbReference type="GO" id="GO:0016477">
    <property type="term" value="P:cell migration"/>
    <property type="evidence" value="ECO:0007669"/>
    <property type="project" value="TreeGrafter"/>
</dbReference>
<dbReference type="InterPro" id="IPR051184">
    <property type="entry name" value="Tyrosine-phos_adapter"/>
</dbReference>
<evidence type="ECO:0000313" key="4">
    <source>
        <dbReference type="EMBL" id="OAF67760.1"/>
    </source>
</evidence>
<accession>A0A177B0W5</accession>
<dbReference type="AlphaFoldDB" id="A0A177B0W5"/>
<protein>
    <recommendedName>
        <fullName evidence="3">SH2 domain-containing protein</fullName>
    </recommendedName>
</protein>
<comment type="caution">
    <text evidence="4">The sequence shown here is derived from an EMBL/GenBank/DDBJ whole genome shotgun (WGS) entry which is preliminary data.</text>
</comment>
<dbReference type="PROSITE" id="PS50001">
    <property type="entry name" value="SH2"/>
    <property type="match status" value="1"/>
</dbReference>
<dbReference type="SUPFAM" id="SSF55550">
    <property type="entry name" value="SH2 domain"/>
    <property type="match status" value="1"/>
</dbReference>
<organism evidence="4 5">
    <name type="scientific">Intoshia linei</name>
    <dbReference type="NCBI Taxonomy" id="1819745"/>
    <lineage>
        <taxon>Eukaryota</taxon>
        <taxon>Metazoa</taxon>
        <taxon>Spiralia</taxon>
        <taxon>Lophotrochozoa</taxon>
        <taxon>Mesozoa</taxon>
        <taxon>Orthonectida</taxon>
        <taxon>Rhopaluridae</taxon>
        <taxon>Intoshia</taxon>
    </lineage>
</organism>
<evidence type="ECO:0000313" key="5">
    <source>
        <dbReference type="Proteomes" id="UP000078046"/>
    </source>
</evidence>
<dbReference type="GO" id="GO:0005737">
    <property type="term" value="C:cytoplasm"/>
    <property type="evidence" value="ECO:0007669"/>
    <property type="project" value="TreeGrafter"/>
</dbReference>
<reference evidence="4 5" key="1">
    <citation type="submission" date="2016-04" db="EMBL/GenBank/DDBJ databases">
        <title>The genome of Intoshia linei affirms orthonectids as highly simplified spiralians.</title>
        <authorList>
            <person name="Mikhailov K.V."/>
            <person name="Slusarev G.S."/>
            <person name="Nikitin M.A."/>
            <person name="Logacheva M.D."/>
            <person name="Penin A."/>
            <person name="Aleoshin V."/>
            <person name="Panchin Y.V."/>
        </authorList>
    </citation>
    <scope>NUCLEOTIDE SEQUENCE [LARGE SCALE GENOMIC DNA]</scope>
    <source>
        <strain evidence="4">Intl2013</strain>
        <tissue evidence="4">Whole animal</tissue>
    </source>
</reference>
<dbReference type="OrthoDB" id="5914531at2759"/>
<gene>
    <name evidence="4" type="ORF">A3Q56_04524</name>
</gene>
<dbReference type="SMART" id="SM00252">
    <property type="entry name" value="SH2"/>
    <property type="match status" value="1"/>
</dbReference>
<dbReference type="PANTHER" id="PTHR19969:SF5">
    <property type="entry name" value="CRK-LIKE PROTEIN"/>
    <property type="match status" value="1"/>
</dbReference>
<keyword evidence="5" id="KW-1185">Reference proteome</keyword>
<dbReference type="PRINTS" id="PR00401">
    <property type="entry name" value="SH2DOMAIN"/>
</dbReference>
<dbReference type="InterPro" id="IPR000980">
    <property type="entry name" value="SH2"/>
</dbReference>
<proteinExistence type="predicted"/>
<dbReference type="CDD" id="cd00173">
    <property type="entry name" value="SH2"/>
    <property type="match status" value="1"/>
</dbReference>
<dbReference type="InterPro" id="IPR036860">
    <property type="entry name" value="SH2_dom_sf"/>
</dbReference>
<dbReference type="GO" id="GO:0035591">
    <property type="term" value="F:signaling adaptor activity"/>
    <property type="evidence" value="ECO:0007669"/>
    <property type="project" value="TreeGrafter"/>
</dbReference>
<dbReference type="Pfam" id="PF00017">
    <property type="entry name" value="SH2"/>
    <property type="match status" value="1"/>
</dbReference>
<dbReference type="Gene3D" id="3.30.505.10">
    <property type="entry name" value="SH2 domain"/>
    <property type="match status" value="1"/>
</dbReference>
<evidence type="ECO:0000256" key="1">
    <source>
        <dbReference type="ARBA" id="ARBA00022999"/>
    </source>
</evidence>
<dbReference type="PANTHER" id="PTHR19969">
    <property type="entry name" value="SH2-SH3 ADAPTOR PROTEIN-RELATED"/>
    <property type="match status" value="1"/>
</dbReference>
<evidence type="ECO:0000256" key="2">
    <source>
        <dbReference type="PROSITE-ProRule" id="PRU00191"/>
    </source>
</evidence>
<dbReference type="GO" id="GO:0007167">
    <property type="term" value="P:enzyme-linked receptor protein signaling pathway"/>
    <property type="evidence" value="ECO:0007669"/>
    <property type="project" value="TreeGrafter"/>
</dbReference>
<evidence type="ECO:0000259" key="3">
    <source>
        <dbReference type="PROSITE" id="PS50001"/>
    </source>
</evidence>
<dbReference type="EMBL" id="LWCA01000582">
    <property type="protein sequence ID" value="OAF67760.1"/>
    <property type="molecule type" value="Genomic_DNA"/>
</dbReference>
<feature type="domain" description="SH2" evidence="3">
    <location>
        <begin position="159"/>
        <end position="252"/>
    </location>
</feature>
<keyword evidence="1 2" id="KW-0727">SH2 domain</keyword>
<name>A0A177B0W5_9BILA</name>
<dbReference type="Proteomes" id="UP000078046">
    <property type="component" value="Unassembled WGS sequence"/>
</dbReference>